<dbReference type="InterPro" id="IPR007021">
    <property type="entry name" value="DUF659"/>
</dbReference>
<dbReference type="SUPFAM" id="SSF53098">
    <property type="entry name" value="Ribonuclease H-like"/>
    <property type="match status" value="1"/>
</dbReference>
<comment type="caution">
    <text evidence="4">The sequence shown here is derived from an EMBL/GenBank/DDBJ whole genome shotgun (WGS) entry which is preliminary data.</text>
</comment>
<evidence type="ECO:0000313" key="5">
    <source>
        <dbReference type="Proteomes" id="UP000235145"/>
    </source>
</evidence>
<feature type="region of interest" description="Disordered" evidence="1">
    <location>
        <begin position="106"/>
        <end position="142"/>
    </location>
</feature>
<evidence type="ECO:0000259" key="2">
    <source>
        <dbReference type="Pfam" id="PF04937"/>
    </source>
</evidence>
<dbReference type="InterPro" id="IPR012337">
    <property type="entry name" value="RNaseH-like_sf"/>
</dbReference>
<gene>
    <name evidence="4" type="ORF">LSAT_V11C500296630</name>
</gene>
<proteinExistence type="predicted"/>
<dbReference type="Pfam" id="PF05699">
    <property type="entry name" value="Dimer_Tnp_hAT"/>
    <property type="match status" value="1"/>
</dbReference>
<feature type="compositionally biased region" description="Acidic residues" evidence="1">
    <location>
        <begin position="732"/>
        <end position="746"/>
    </location>
</feature>
<sequence>MIMVSDDLGRRYGVQDPNIKNNFTCTFCGQVTKGGVYRLKIHLIGGHKDAKKFPNCSEHVREECRAYMQKKGEIKAQQHMEANFRMQQQAYGYEDIENEEEDVIEVGGSSKMPPPKKPRTKGQIDMYYTPNPQDALKGKKKDGKQQTINEVCRKDLRDKVCRHIGRWFFDAGIPFNAATYDSFKIMIEAIGQFGPGLKPPSMYELRVPILNNEVKDVQKQLLEHEEEWAEKGCSILSDGWRDSVGQKDIINFMVNSPKGSVFKRSLDVSDVSKDADLLFRVLDKMVEEIGEKNVVQVVTDNASAYVKAGKLLEAKRPNLYWTPCAAHCLDLMLEDIGKQVPKVKSALKKSIFAIGYIYSHVPLVNMMRKFTNQRKLHRPVITRFATSFITLAQIHKQRANLRDMVETSKWSSDGRGVKVKTYFMQDMFWRNVHYALKLTGPLVTVLRIVDGEKYPAMGFIYEAMDRAKEAIRDSFSRPDDYKTAFEIIDRRWECQLHRPLHAAGHFLNPGIFYKDVSGVACEEVEKGLYDCVMRLVPEQQVQDKISEELYKYRNALGLFGNPMAVRHRETKSPADWWGAYGSSTPNLKKFAIKVLSLTCSATSCERSWSVFQHLHTKKRNRLAQERLNDMVFVKFNRSLERRAKDKENDHLILQEIDESNEWLMGRMEDGSDDEAVFVGEDLTWRDVAHASGAYEPSYRTRASRVQNDGTGTSGVNKGKTTVQPSNRHLVDEDVEEDIDVYSDDGGGDGVVQVDDEDDDSLDDL</sequence>
<evidence type="ECO:0008006" key="6">
    <source>
        <dbReference type="Google" id="ProtNLM"/>
    </source>
</evidence>
<dbReference type="Proteomes" id="UP000235145">
    <property type="component" value="Unassembled WGS sequence"/>
</dbReference>
<dbReference type="Pfam" id="PF04937">
    <property type="entry name" value="DUF659"/>
    <property type="match status" value="1"/>
</dbReference>
<feature type="domain" description="DUF659" evidence="2">
    <location>
        <begin position="200"/>
        <end position="349"/>
    </location>
</feature>
<evidence type="ECO:0000259" key="3">
    <source>
        <dbReference type="Pfam" id="PF05699"/>
    </source>
</evidence>
<dbReference type="PANTHER" id="PTHR32166:SF122">
    <property type="entry name" value="OS09G0499600 PROTEIN"/>
    <property type="match status" value="1"/>
</dbReference>
<dbReference type="GO" id="GO:0046983">
    <property type="term" value="F:protein dimerization activity"/>
    <property type="evidence" value="ECO:0007669"/>
    <property type="project" value="InterPro"/>
</dbReference>
<feature type="region of interest" description="Disordered" evidence="1">
    <location>
        <begin position="698"/>
        <end position="764"/>
    </location>
</feature>
<name>A0A9R1VLJ5_LACSA</name>
<accession>A0A9R1VLJ5</accession>
<protein>
    <recommendedName>
        <fullName evidence="6">BED-type domain-containing protein</fullName>
    </recommendedName>
</protein>
<feature type="compositionally biased region" description="Polar residues" evidence="1">
    <location>
        <begin position="703"/>
        <end position="726"/>
    </location>
</feature>
<dbReference type="EMBL" id="NBSK02000005">
    <property type="protein sequence ID" value="KAJ0207012.1"/>
    <property type="molecule type" value="Genomic_DNA"/>
</dbReference>
<dbReference type="AlphaFoldDB" id="A0A9R1VLJ5"/>
<organism evidence="4 5">
    <name type="scientific">Lactuca sativa</name>
    <name type="common">Garden lettuce</name>
    <dbReference type="NCBI Taxonomy" id="4236"/>
    <lineage>
        <taxon>Eukaryota</taxon>
        <taxon>Viridiplantae</taxon>
        <taxon>Streptophyta</taxon>
        <taxon>Embryophyta</taxon>
        <taxon>Tracheophyta</taxon>
        <taxon>Spermatophyta</taxon>
        <taxon>Magnoliopsida</taxon>
        <taxon>eudicotyledons</taxon>
        <taxon>Gunneridae</taxon>
        <taxon>Pentapetalae</taxon>
        <taxon>asterids</taxon>
        <taxon>campanulids</taxon>
        <taxon>Asterales</taxon>
        <taxon>Asteraceae</taxon>
        <taxon>Cichorioideae</taxon>
        <taxon>Cichorieae</taxon>
        <taxon>Lactucinae</taxon>
        <taxon>Lactuca</taxon>
    </lineage>
</organism>
<keyword evidence="5" id="KW-1185">Reference proteome</keyword>
<reference evidence="4 5" key="1">
    <citation type="journal article" date="2017" name="Nat. Commun.">
        <title>Genome assembly with in vitro proximity ligation data and whole-genome triplication in lettuce.</title>
        <authorList>
            <person name="Reyes-Chin-Wo S."/>
            <person name="Wang Z."/>
            <person name="Yang X."/>
            <person name="Kozik A."/>
            <person name="Arikit S."/>
            <person name="Song C."/>
            <person name="Xia L."/>
            <person name="Froenicke L."/>
            <person name="Lavelle D.O."/>
            <person name="Truco M.J."/>
            <person name="Xia R."/>
            <person name="Zhu S."/>
            <person name="Xu C."/>
            <person name="Xu H."/>
            <person name="Xu X."/>
            <person name="Cox K."/>
            <person name="Korf I."/>
            <person name="Meyers B.C."/>
            <person name="Michelmore R.W."/>
        </authorList>
    </citation>
    <scope>NUCLEOTIDE SEQUENCE [LARGE SCALE GENOMIC DNA]</scope>
    <source>
        <strain evidence="5">cv. Salinas</strain>
        <tissue evidence="4">Seedlings</tissue>
    </source>
</reference>
<feature type="compositionally biased region" description="Acidic residues" evidence="1">
    <location>
        <begin position="753"/>
        <end position="764"/>
    </location>
</feature>
<dbReference type="PANTHER" id="PTHR32166">
    <property type="entry name" value="OSJNBA0013A04.12 PROTEIN"/>
    <property type="match status" value="1"/>
</dbReference>
<evidence type="ECO:0000256" key="1">
    <source>
        <dbReference type="SAM" id="MobiDB-lite"/>
    </source>
</evidence>
<dbReference type="InterPro" id="IPR008906">
    <property type="entry name" value="HATC_C_dom"/>
</dbReference>
<evidence type="ECO:0000313" key="4">
    <source>
        <dbReference type="EMBL" id="KAJ0207012.1"/>
    </source>
</evidence>
<feature type="domain" description="HAT C-terminal dimerisation" evidence="3">
    <location>
        <begin position="571"/>
        <end position="635"/>
    </location>
</feature>